<organism evidence="4 5">
    <name type="scientific">Rhodovulum sulfidophilum</name>
    <name type="common">Rhodobacter sulfidophilus</name>
    <dbReference type="NCBI Taxonomy" id="35806"/>
    <lineage>
        <taxon>Bacteria</taxon>
        <taxon>Pseudomonadati</taxon>
        <taxon>Pseudomonadota</taxon>
        <taxon>Alphaproteobacteria</taxon>
        <taxon>Rhodobacterales</taxon>
        <taxon>Paracoccaceae</taxon>
        <taxon>Rhodovulum</taxon>
    </lineage>
</organism>
<keyword evidence="2" id="KW-0812">Transmembrane</keyword>
<evidence type="ECO:0000259" key="3">
    <source>
        <dbReference type="Pfam" id="PF20249"/>
    </source>
</evidence>
<evidence type="ECO:0000256" key="1">
    <source>
        <dbReference type="SAM" id="Coils"/>
    </source>
</evidence>
<protein>
    <recommendedName>
        <fullName evidence="3">Toxin VasX N-terminal region domain-containing protein</fullName>
    </recommendedName>
</protein>
<name>A0ABS1RWS4_RHOSU</name>
<evidence type="ECO:0000313" key="5">
    <source>
        <dbReference type="Proteomes" id="UP000604473"/>
    </source>
</evidence>
<comment type="caution">
    <text evidence="4">The sequence shown here is derived from an EMBL/GenBank/DDBJ whole genome shotgun (WGS) entry which is preliminary data.</text>
</comment>
<dbReference type="InterPro" id="IPR046864">
    <property type="entry name" value="VasX_N"/>
</dbReference>
<dbReference type="RefSeq" id="WP_202249432.1">
    <property type="nucleotide sequence ID" value="NZ_JAESJJ010000016.1"/>
</dbReference>
<keyword evidence="2" id="KW-0472">Membrane</keyword>
<keyword evidence="2" id="KW-1133">Transmembrane helix</keyword>
<proteinExistence type="predicted"/>
<keyword evidence="5" id="KW-1185">Reference proteome</keyword>
<reference evidence="4 5" key="1">
    <citation type="submission" date="2021-01" db="EMBL/GenBank/DDBJ databases">
        <title>Draft genomes of Rhodovulum sulfidophilum.</title>
        <authorList>
            <person name="Guzman M.S."/>
        </authorList>
    </citation>
    <scope>NUCLEOTIDE SEQUENCE [LARGE SCALE GENOMIC DNA]</scope>
    <source>
        <strain evidence="4 5">AB35</strain>
    </source>
</reference>
<feature type="transmembrane region" description="Helical" evidence="2">
    <location>
        <begin position="716"/>
        <end position="733"/>
    </location>
</feature>
<dbReference type="EMBL" id="JAESJJ010000016">
    <property type="protein sequence ID" value="MBL3609575.1"/>
    <property type="molecule type" value="Genomic_DNA"/>
</dbReference>
<accession>A0ABS1RWS4</accession>
<evidence type="ECO:0000256" key="2">
    <source>
        <dbReference type="SAM" id="Phobius"/>
    </source>
</evidence>
<gene>
    <name evidence="4" type="ORF">JMM60_12315</name>
</gene>
<dbReference type="Proteomes" id="UP000604473">
    <property type="component" value="Unassembled WGS sequence"/>
</dbReference>
<dbReference type="Pfam" id="PF20249">
    <property type="entry name" value="VasX_N"/>
    <property type="match status" value="1"/>
</dbReference>
<keyword evidence="1" id="KW-0175">Coiled coil</keyword>
<evidence type="ECO:0000313" key="4">
    <source>
        <dbReference type="EMBL" id="MBL3609575.1"/>
    </source>
</evidence>
<dbReference type="CDD" id="cd20706">
    <property type="entry name" value="MIX_II"/>
    <property type="match status" value="1"/>
</dbReference>
<feature type="coiled-coil region" evidence="1">
    <location>
        <begin position="308"/>
        <end position="335"/>
    </location>
</feature>
<sequence>MTDPAPLSETRAADELTSACDEDIRPIFPVRHALTEEALFNIARDGTSPGEPGAIGAQGSYELRRLRQGYVYIYARNGHPDRLSSDSKGTWLVFRYVSQGQDDSSSDLRSDTRIPEGRYQFYKMTWVDGGAGGRWEVTDRRRYPYAFVNKQVSEIEIAYSEERWPGHLLLMAELDAGLRARLMTKVNIVAETTEQSAPLSRLGEHVAEFMPEAEANPEGNAIRYTAFQPEAVSAVVQCANSRENGRLVAVKDHLGELLDIQAAHLAKSESLKTFSAEYQYPLLIGMGVENLKPHIDQDGNWFNKPPLDPELKTVLDKLRGEKQDLENEIRALVNAYWQVAGRRGHCALLEELEVVLDGLDEVKADDSKARRTDYVFFVLGKIFQTLGTSADGSASLTVAFEGRATDRSKEWARIFSQAANAMATAVPEVLTRYRTHMNLTFAVTSKELAMSWVRRESGLVTRETVERILGVQTVSRPVNPNNVDDVLKEIFASVGLTGQRPRSLEMSGLTAFFDGGGLRPDQLIAVPFYEITGTGTLTARGETFSNAYRASDLADKGGSMVLGLYSAFVAANNWNTISPSITRAGAVAQDPRVQIASALLDAMAGLNAMHQVPNAAIYARDVGQQVFDRLFKAGSGRFFGPANAAAQLRDGAQGTSRNLLRYATLGNLAGAVGVVLAGMQAFEGFKADDLAKSYGNAAIAMGGLILIAFSETGVGAVIGGLMIIAGVVATFFSDDSATYWARHSFWGSSGKYWEGDRDPLPDRIKDAKQVSDQDSNIRNYFEQELNAYQDLASFLKIENAASSDMRFEIHCPSIRSVADLSKLSATVRFIPPGLGIGGGGLSGPLVPASPRFISSGLVHLQLAEKPGRDGDRISELRVDASYPKLTGGKFTDRLSIKVRNL</sequence>
<feature type="domain" description="Toxin VasX N-terminal region" evidence="3">
    <location>
        <begin position="19"/>
        <end position="190"/>
    </location>
</feature>